<dbReference type="Proteomes" id="UP000287394">
    <property type="component" value="Chromosome"/>
</dbReference>
<dbReference type="KEGG" id="ccot:CCAX7_003480"/>
<dbReference type="InterPro" id="IPR024046">
    <property type="entry name" value="Flagellar_assmbl_FliW_dom_sf"/>
</dbReference>
<dbReference type="SUPFAM" id="SSF141457">
    <property type="entry name" value="BH3618-like"/>
    <property type="match status" value="1"/>
</dbReference>
<keyword evidence="3" id="KW-1185">Reference proteome</keyword>
<dbReference type="PANTHER" id="PTHR39190:SF1">
    <property type="entry name" value="FLAGELLAR ASSEMBLY FACTOR FLIW"/>
    <property type="match status" value="1"/>
</dbReference>
<sequence length="155" mass="16859">MQIETARFGQVDVDENSIITFPDGLPGFEEKRRFAFVSHPSAKQDKSSPFLWLQSLEDEKLAFLTAEPRHFFPGYAPRIASGDLDALEIGEEPLGPRLYTLLTVPAGDPKGITANLLAPIAINPVAHVARQVIVAGDDYGLRHRLLPATEAVAAA</sequence>
<dbReference type="OrthoDB" id="9801235at2"/>
<dbReference type="AlphaFoldDB" id="A0A402CS90"/>
<comment type="function">
    <text evidence="1">Acts as an anti-CsrA protein, binds CsrA and prevents it from repressing translation of its target genes, one of which is flagellin. Binds to flagellin and participates in the assembly of the flagellum.</text>
</comment>
<comment type="subcellular location">
    <subcellularLocation>
        <location evidence="1">Cytoplasm</location>
    </subcellularLocation>
</comment>
<dbReference type="HAMAP" id="MF_01185">
    <property type="entry name" value="FliW"/>
    <property type="match status" value="1"/>
</dbReference>
<dbReference type="InterPro" id="IPR003775">
    <property type="entry name" value="Flagellar_assembly_factor_FliW"/>
</dbReference>
<keyword evidence="1" id="KW-0143">Chaperone</keyword>
<evidence type="ECO:0000256" key="1">
    <source>
        <dbReference type="HAMAP-Rule" id="MF_01185"/>
    </source>
</evidence>
<dbReference type="GO" id="GO:0005737">
    <property type="term" value="C:cytoplasm"/>
    <property type="evidence" value="ECO:0007669"/>
    <property type="project" value="UniProtKB-SubCell"/>
</dbReference>
<name>A0A402CS90_9BACT</name>
<dbReference type="PANTHER" id="PTHR39190">
    <property type="entry name" value="FLAGELLAR ASSEMBLY FACTOR FLIW"/>
    <property type="match status" value="1"/>
</dbReference>
<keyword evidence="2" id="KW-0969">Cilium</keyword>
<dbReference type="Gene3D" id="2.30.290.10">
    <property type="entry name" value="BH3618-like"/>
    <property type="match status" value="1"/>
</dbReference>
<gene>
    <name evidence="1 2" type="primary">fliW</name>
    <name evidence="2" type="ORF">CCAX7_003480</name>
</gene>
<reference evidence="2 3" key="1">
    <citation type="journal article" date="2019" name="Int. J. Syst. Evol. Microbiol.">
        <title>Capsulimonas corticalis gen. nov., sp. nov., an aerobic capsulated bacterium, of a novel bacterial order, Capsulimonadales ord. nov., of the class Armatimonadia of the phylum Armatimonadetes.</title>
        <authorList>
            <person name="Li J."/>
            <person name="Kudo C."/>
            <person name="Tonouchi A."/>
        </authorList>
    </citation>
    <scope>NUCLEOTIDE SEQUENCE [LARGE SCALE GENOMIC DNA]</scope>
    <source>
        <strain evidence="2 3">AX-7</strain>
    </source>
</reference>
<keyword evidence="2" id="KW-0966">Cell projection</keyword>
<proteinExistence type="inferred from homology"/>
<dbReference type="Pfam" id="PF02623">
    <property type="entry name" value="FliW"/>
    <property type="match status" value="1"/>
</dbReference>
<dbReference type="GO" id="GO:0044780">
    <property type="term" value="P:bacterial-type flagellum assembly"/>
    <property type="evidence" value="ECO:0007669"/>
    <property type="project" value="UniProtKB-UniRule"/>
</dbReference>
<organism evidence="2 3">
    <name type="scientific">Capsulimonas corticalis</name>
    <dbReference type="NCBI Taxonomy" id="2219043"/>
    <lineage>
        <taxon>Bacteria</taxon>
        <taxon>Bacillati</taxon>
        <taxon>Armatimonadota</taxon>
        <taxon>Armatimonadia</taxon>
        <taxon>Capsulimonadales</taxon>
        <taxon>Capsulimonadaceae</taxon>
        <taxon>Capsulimonas</taxon>
    </lineage>
</organism>
<protein>
    <recommendedName>
        <fullName evidence="1">Flagellar assembly factor FliW</fullName>
    </recommendedName>
</protein>
<dbReference type="RefSeq" id="WP_119320240.1">
    <property type="nucleotide sequence ID" value="NZ_AP025739.1"/>
</dbReference>
<dbReference type="EMBL" id="AP025739">
    <property type="protein sequence ID" value="BDI28297.1"/>
    <property type="molecule type" value="Genomic_DNA"/>
</dbReference>
<dbReference type="FunCoup" id="A0A402CS90">
    <property type="interactions" value="28"/>
</dbReference>
<accession>A0A402CS90</accession>
<keyword evidence="1" id="KW-0963">Cytoplasm</keyword>
<comment type="subunit">
    <text evidence="1">Interacts with translational regulator CsrA and flagellin(s).</text>
</comment>
<keyword evidence="1" id="KW-1005">Bacterial flagellum biogenesis</keyword>
<dbReference type="GO" id="GO:0006417">
    <property type="term" value="P:regulation of translation"/>
    <property type="evidence" value="ECO:0007669"/>
    <property type="project" value="UniProtKB-KW"/>
</dbReference>
<evidence type="ECO:0000313" key="2">
    <source>
        <dbReference type="EMBL" id="BDI28297.1"/>
    </source>
</evidence>
<comment type="similarity">
    <text evidence="1">Belongs to the FliW family.</text>
</comment>
<keyword evidence="1" id="KW-0810">Translation regulation</keyword>
<keyword evidence="2" id="KW-0282">Flagellum</keyword>
<evidence type="ECO:0000313" key="3">
    <source>
        <dbReference type="Proteomes" id="UP000287394"/>
    </source>
</evidence>